<feature type="binding site" evidence="9">
    <location>
        <begin position="87"/>
        <end position="90"/>
    </location>
    <ligand>
        <name>FMN</name>
        <dbReference type="ChEBI" id="CHEBI:58210"/>
    </ligand>
</feature>
<gene>
    <name evidence="9 13" type="primary">TAH18</name>
    <name evidence="13" type="ORF">LTR97_000637</name>
</gene>
<dbReference type="EC" id="1.18.1.-" evidence="9"/>
<dbReference type="EMBL" id="JAVRQU010000001">
    <property type="protein sequence ID" value="KAK5708097.1"/>
    <property type="molecule type" value="Genomic_DNA"/>
</dbReference>
<name>A0AAN7VXM5_9PEZI</name>
<comment type="similarity">
    <text evidence="9">In the N-terminal section; belongs to the flavodoxin family.</text>
</comment>
<evidence type="ECO:0000256" key="9">
    <source>
        <dbReference type="HAMAP-Rule" id="MF_03178"/>
    </source>
</evidence>
<dbReference type="Pfam" id="PF00258">
    <property type="entry name" value="Flavodoxin_1"/>
    <property type="match status" value="1"/>
</dbReference>
<feature type="domain" description="FAD-binding FR-type" evidence="12">
    <location>
        <begin position="260"/>
        <end position="535"/>
    </location>
</feature>
<dbReference type="InterPro" id="IPR001433">
    <property type="entry name" value="OxRdtase_FAD/NAD-bd"/>
</dbReference>
<evidence type="ECO:0000313" key="13">
    <source>
        <dbReference type="EMBL" id="KAK5708097.1"/>
    </source>
</evidence>
<comment type="catalytic activity">
    <reaction evidence="9">
        <text>2 oxidized [2Fe-2S]-[protein] + NADPH = 2 reduced [2Fe-2S]-[protein] + NADP(+) + H(+)</text>
        <dbReference type="Rhea" id="RHEA:67716"/>
        <dbReference type="Rhea" id="RHEA-COMP:17327"/>
        <dbReference type="Rhea" id="RHEA-COMP:17328"/>
        <dbReference type="ChEBI" id="CHEBI:15378"/>
        <dbReference type="ChEBI" id="CHEBI:33737"/>
        <dbReference type="ChEBI" id="CHEBI:33738"/>
        <dbReference type="ChEBI" id="CHEBI:57783"/>
        <dbReference type="ChEBI" id="CHEBI:58349"/>
    </reaction>
</comment>
<dbReference type="GO" id="GO:0050661">
    <property type="term" value="F:NADP binding"/>
    <property type="evidence" value="ECO:0007669"/>
    <property type="project" value="UniProtKB-UniRule"/>
</dbReference>
<evidence type="ECO:0000256" key="1">
    <source>
        <dbReference type="ARBA" id="ARBA00001917"/>
    </source>
</evidence>
<comment type="similarity">
    <text evidence="9">In the C-terminal section; belongs to the flavoprotein pyridine nucleotide cytochrome reductase family.</text>
</comment>
<dbReference type="GO" id="GO:0010181">
    <property type="term" value="F:FMN binding"/>
    <property type="evidence" value="ECO:0007669"/>
    <property type="project" value="UniProtKB-UniRule"/>
</dbReference>
<dbReference type="InterPro" id="IPR029039">
    <property type="entry name" value="Flavoprotein-like_sf"/>
</dbReference>
<feature type="region of interest" description="Disordered" evidence="10">
    <location>
        <begin position="1"/>
        <end position="27"/>
    </location>
</feature>
<feature type="binding site" evidence="9">
    <location>
        <begin position="446"/>
        <end position="449"/>
    </location>
    <ligand>
        <name>FAD</name>
        <dbReference type="ChEBI" id="CHEBI:57692"/>
    </ligand>
</feature>
<comment type="similarity">
    <text evidence="9">Belongs to the NADPH-dependent diflavin oxidoreductase NDOR1 family.</text>
</comment>
<comment type="subunit">
    <text evidence="9">Interacts with DRE2; as part of the cytosolic iron-sulfur (Fe-S) protein assembly (CIA) machinery.</text>
</comment>
<evidence type="ECO:0000256" key="5">
    <source>
        <dbReference type="ARBA" id="ARBA00022643"/>
    </source>
</evidence>
<dbReference type="InterPro" id="IPR017938">
    <property type="entry name" value="Riboflavin_synthase-like_b-brl"/>
</dbReference>
<dbReference type="GO" id="GO:0016226">
    <property type="term" value="P:iron-sulfur cluster assembly"/>
    <property type="evidence" value="ECO:0007669"/>
    <property type="project" value="UniProtKB-UniRule"/>
</dbReference>
<feature type="binding site" evidence="9">
    <location>
        <position position="698"/>
    </location>
    <ligand>
        <name>FAD</name>
        <dbReference type="ChEBI" id="CHEBI:57692"/>
    </ligand>
</feature>
<dbReference type="SUPFAM" id="SSF63380">
    <property type="entry name" value="Riboflavin synthase domain-like"/>
    <property type="match status" value="1"/>
</dbReference>
<keyword evidence="3 9" id="KW-0963">Cytoplasm</keyword>
<dbReference type="PRINTS" id="PR00369">
    <property type="entry name" value="FLAVODOXIN"/>
</dbReference>
<dbReference type="Proteomes" id="UP001310594">
    <property type="component" value="Unassembled WGS sequence"/>
</dbReference>
<keyword evidence="8 9" id="KW-0560">Oxidoreductase</keyword>
<evidence type="ECO:0000256" key="6">
    <source>
        <dbReference type="ARBA" id="ARBA00022827"/>
    </source>
</evidence>
<feature type="binding site" evidence="9">
    <location>
        <position position="530"/>
    </location>
    <ligand>
        <name>NADP(+)</name>
        <dbReference type="ChEBI" id="CHEBI:58349"/>
    </ligand>
</feature>
<dbReference type="GO" id="GO:0160246">
    <property type="term" value="F:NADPH-iron-sulfur [2Fe-2S] protein oxidoreductase activity"/>
    <property type="evidence" value="ECO:0007669"/>
    <property type="project" value="InterPro"/>
</dbReference>
<dbReference type="PROSITE" id="PS51384">
    <property type="entry name" value="FAD_FR"/>
    <property type="match status" value="1"/>
</dbReference>
<keyword evidence="6 9" id="KW-0274">FAD</keyword>
<evidence type="ECO:0000256" key="8">
    <source>
        <dbReference type="ARBA" id="ARBA00023002"/>
    </source>
</evidence>
<dbReference type="HAMAP" id="MF_03178">
    <property type="entry name" value="NDOR1"/>
    <property type="match status" value="1"/>
</dbReference>
<keyword evidence="9" id="KW-0496">Mitochondrion</keyword>
<protein>
    <recommendedName>
        <fullName evidence="9">NADPH-dependent diflavin oxidoreductase 1</fullName>
        <ecNumber evidence="9">1.18.1.-</ecNumber>
    </recommendedName>
    <alternativeName>
        <fullName evidence="9">NADPH-dependent FMN and FAD-containing oxidoreductase</fullName>
    </alternativeName>
</protein>
<evidence type="ECO:0000256" key="7">
    <source>
        <dbReference type="ARBA" id="ARBA00022857"/>
    </source>
</evidence>
<evidence type="ECO:0000259" key="11">
    <source>
        <dbReference type="PROSITE" id="PS50902"/>
    </source>
</evidence>
<feature type="binding site" evidence="9">
    <location>
        <begin position="622"/>
        <end position="626"/>
    </location>
    <ligand>
        <name>NADP(+)</name>
        <dbReference type="ChEBI" id="CHEBI:58349"/>
    </ligand>
</feature>
<keyword evidence="5 9" id="KW-0288">FMN</keyword>
<dbReference type="InterPro" id="IPR017927">
    <property type="entry name" value="FAD-bd_FR_type"/>
</dbReference>
<comment type="caution">
    <text evidence="9">Lacks conserved residue(s) required for the propagation of feature annotation.</text>
</comment>
<keyword evidence="4 9" id="KW-0285">Flavoprotein</keyword>
<dbReference type="GO" id="GO:0050660">
    <property type="term" value="F:flavin adenine dinucleotide binding"/>
    <property type="evidence" value="ECO:0007669"/>
    <property type="project" value="UniProtKB-UniRule"/>
</dbReference>
<dbReference type="Gene3D" id="3.40.50.80">
    <property type="entry name" value="Nucleotide-binding domain of ferredoxin-NADP reductase (FNR) module"/>
    <property type="match status" value="1"/>
</dbReference>
<evidence type="ECO:0000256" key="2">
    <source>
        <dbReference type="ARBA" id="ARBA00001974"/>
    </source>
</evidence>
<sequence>MQSTAKAGPSHDNVVTNGNGNGGVQSAPPTQRTALILYGSETGNAADLAAELASLTTCLHFTTTCLDLDSVSLRDLLKPTLVIFAVSTTGQGEFPQNARLFWRRLCSSALKAASLRKVKFVSFGLGDSSYPRYNVAHRMLCARMLQLGAGEVFERGEGNEQHPEGHSAGFREWIVGLREKIMQSFPLADGVTPIADDVFLEPEWKLELATADGTNGVADGEFLPLRIAYDHKSEHSSAAPSSTLDGTTASVPNKDVLPIKGAYSACLISNERLTAPNHFQDVRLLDLHLEESYEYYPGAVAVIYPKNFPVDVQEFIDLMSWQDFADKPLNVTSTASQPLSPSPLRHLDLTHTHLTLRWLLENVLDIMSIPRRSFFASLAHFVGTATEDEAYQRERLLELANPELIDELWDYTTRPKRTILEVMMDFTMLKIPFEYVLTVLPMIKGRQFSIASGGNLRLDGDDRSRKVELLVAIADPPSSIIKYRRRYGVCTRYISSLQPGQQITVGLQPGYLDVKVEEMQGPILMIGPGTGVAPMRSMIYQRLAWAEIMELKTVGKGLDGDVLIFGCRNEIADYFFQAEWRDLVEYEGLTVWTAFSRPQKNTIASHANGEAATNGDQLQQRKQYVQDKIHEHARRVYEMLAKQNGKVYVCGSSGNMPKSVREAIIDVLVECDASMARDQAEAYVDGMEREGRYKQETW</sequence>
<feature type="binding site" evidence="9">
    <location>
        <begin position="125"/>
        <end position="134"/>
    </location>
    <ligand>
        <name>FMN</name>
        <dbReference type="ChEBI" id="CHEBI:58210"/>
    </ligand>
</feature>
<dbReference type="InterPro" id="IPR003097">
    <property type="entry name" value="CysJ-like_FAD-binding"/>
</dbReference>
<feature type="domain" description="Flavodoxin-like" evidence="11">
    <location>
        <begin position="34"/>
        <end position="178"/>
    </location>
</feature>
<keyword evidence="7 9" id="KW-0521">NADP</keyword>
<evidence type="ECO:0000259" key="12">
    <source>
        <dbReference type="PROSITE" id="PS51384"/>
    </source>
</evidence>
<dbReference type="InterPro" id="IPR028879">
    <property type="entry name" value="NDOR1"/>
</dbReference>
<evidence type="ECO:0000256" key="10">
    <source>
        <dbReference type="SAM" id="MobiDB-lite"/>
    </source>
</evidence>
<dbReference type="SUPFAM" id="SSF52218">
    <property type="entry name" value="Flavoproteins"/>
    <property type="match status" value="1"/>
</dbReference>
<dbReference type="GO" id="GO:0005739">
    <property type="term" value="C:mitochondrion"/>
    <property type="evidence" value="ECO:0007669"/>
    <property type="project" value="UniProtKB-SubCell"/>
</dbReference>
<dbReference type="AlphaFoldDB" id="A0AAN7VXM5"/>
<evidence type="ECO:0000256" key="4">
    <source>
        <dbReference type="ARBA" id="ARBA00022630"/>
    </source>
</evidence>
<feature type="binding site" evidence="9">
    <location>
        <begin position="596"/>
        <end position="597"/>
    </location>
    <ligand>
        <name>NADP(+)</name>
        <dbReference type="ChEBI" id="CHEBI:58349"/>
    </ligand>
</feature>
<comment type="cofactor">
    <cofactor evidence="1 9">
        <name>FMN</name>
        <dbReference type="ChEBI" id="CHEBI:58210"/>
    </cofactor>
</comment>
<dbReference type="PANTHER" id="PTHR19384:SF10">
    <property type="entry name" value="NADPH-DEPENDENT DIFLAVIN OXIDOREDUCTASE 1"/>
    <property type="match status" value="1"/>
</dbReference>
<dbReference type="Gene3D" id="3.40.50.360">
    <property type="match status" value="1"/>
</dbReference>
<dbReference type="GO" id="GO:0016651">
    <property type="term" value="F:oxidoreductase activity, acting on NAD(P)H"/>
    <property type="evidence" value="ECO:0007669"/>
    <property type="project" value="UniProtKB-UniRule"/>
</dbReference>
<accession>A0AAN7VXM5</accession>
<dbReference type="InterPro" id="IPR008254">
    <property type="entry name" value="Flavodoxin/NO_synth"/>
</dbReference>
<dbReference type="PROSITE" id="PS50902">
    <property type="entry name" value="FLAVODOXIN_LIKE"/>
    <property type="match status" value="1"/>
</dbReference>
<evidence type="ECO:0000256" key="3">
    <source>
        <dbReference type="ARBA" id="ARBA00022490"/>
    </source>
</evidence>
<proteinExistence type="inferred from homology"/>
<organism evidence="13 14">
    <name type="scientific">Elasticomyces elasticus</name>
    <dbReference type="NCBI Taxonomy" id="574655"/>
    <lineage>
        <taxon>Eukaryota</taxon>
        <taxon>Fungi</taxon>
        <taxon>Dikarya</taxon>
        <taxon>Ascomycota</taxon>
        <taxon>Pezizomycotina</taxon>
        <taxon>Dothideomycetes</taxon>
        <taxon>Dothideomycetidae</taxon>
        <taxon>Mycosphaerellales</taxon>
        <taxon>Teratosphaeriaceae</taxon>
        <taxon>Elasticomyces</taxon>
    </lineage>
</organism>
<dbReference type="Gene3D" id="1.20.990.10">
    <property type="entry name" value="NADPH-cytochrome p450 Reductase, Chain A, domain 3"/>
    <property type="match status" value="1"/>
</dbReference>
<dbReference type="PANTHER" id="PTHR19384">
    <property type="entry name" value="NITRIC OXIDE SYNTHASE-RELATED"/>
    <property type="match status" value="1"/>
</dbReference>
<dbReference type="SUPFAM" id="SSF52343">
    <property type="entry name" value="Ferredoxin reductase-like, C-terminal NADP-linked domain"/>
    <property type="match status" value="1"/>
</dbReference>
<dbReference type="InterPro" id="IPR001709">
    <property type="entry name" value="Flavoprot_Pyr_Nucl_cyt_Rdtase"/>
</dbReference>
<dbReference type="InterPro" id="IPR001094">
    <property type="entry name" value="Flavdoxin-like"/>
</dbReference>
<dbReference type="Pfam" id="PF00667">
    <property type="entry name" value="FAD_binding_1"/>
    <property type="match status" value="1"/>
</dbReference>
<feature type="binding site" evidence="9">
    <location>
        <position position="160"/>
    </location>
    <ligand>
        <name>FMN</name>
        <dbReference type="ChEBI" id="CHEBI:58210"/>
    </ligand>
</feature>
<dbReference type="PRINTS" id="PR00371">
    <property type="entry name" value="FPNCR"/>
</dbReference>
<feature type="binding site" evidence="9">
    <location>
        <begin position="488"/>
        <end position="491"/>
    </location>
    <ligand>
        <name>FAD</name>
        <dbReference type="ChEBI" id="CHEBI:57692"/>
    </ligand>
</feature>
<comment type="subcellular location">
    <subcellularLocation>
        <location evidence="9">Cytoplasm</location>
    </subcellularLocation>
    <subcellularLocation>
        <location evidence="9">Mitochondrion</location>
    </subcellularLocation>
    <text evidence="9">Relocalizes to mitochondria after H(2)O(2) exposure.</text>
</comment>
<dbReference type="InterPro" id="IPR039261">
    <property type="entry name" value="FNR_nucleotide-bd"/>
</dbReference>
<comment type="cofactor">
    <cofactor evidence="2 9">
        <name>FAD</name>
        <dbReference type="ChEBI" id="CHEBI:57692"/>
    </cofactor>
</comment>
<evidence type="ECO:0000313" key="14">
    <source>
        <dbReference type="Proteomes" id="UP001310594"/>
    </source>
</evidence>
<comment type="caution">
    <text evidence="13">The sequence shown here is derived from an EMBL/GenBank/DDBJ whole genome shotgun (WGS) entry which is preliminary data.</text>
</comment>
<dbReference type="Pfam" id="PF00175">
    <property type="entry name" value="NAD_binding_1"/>
    <property type="match status" value="1"/>
</dbReference>
<dbReference type="InterPro" id="IPR023173">
    <property type="entry name" value="NADPH_Cyt_P450_Rdtase_alpha"/>
</dbReference>
<dbReference type="GO" id="GO:0005829">
    <property type="term" value="C:cytosol"/>
    <property type="evidence" value="ECO:0007669"/>
    <property type="project" value="TreeGrafter"/>
</dbReference>
<comment type="function">
    <text evidence="9">NADPH-dependent reductase which is a central component of the cytosolic iron-sulfur (Fe-S) protein assembly (CIA) machinery. Transfers electrons from NADPH via its FAD and FMN prosthetic groups to the [2Fe-2S] cluster of DRE2, another key component of the CIA machinery. In turn, this reduced cluster provides electrons for assembly of cytosolic iron-sulfur cluster proteins. Positively controls H(2)O(2)-induced cell death.</text>
</comment>
<reference evidence="13" key="1">
    <citation type="submission" date="2023-08" db="EMBL/GenBank/DDBJ databases">
        <title>Black Yeasts Isolated from many extreme environments.</title>
        <authorList>
            <person name="Coleine C."/>
            <person name="Stajich J.E."/>
            <person name="Selbmann L."/>
        </authorList>
    </citation>
    <scope>NUCLEOTIDE SEQUENCE</scope>
    <source>
        <strain evidence="13">CCFEE 5810</strain>
    </source>
</reference>
<dbReference type="Gene3D" id="2.40.30.10">
    <property type="entry name" value="Translation factors"/>
    <property type="match status" value="1"/>
</dbReference>
<feature type="binding site" evidence="9">
    <location>
        <begin position="40"/>
        <end position="45"/>
    </location>
    <ligand>
        <name>FMN</name>
        <dbReference type="ChEBI" id="CHEBI:58210"/>
    </ligand>
</feature>